<dbReference type="EMBL" id="KE524643">
    <property type="protein sequence ID" value="KFB35865.1"/>
    <property type="molecule type" value="Genomic_DNA"/>
</dbReference>
<dbReference type="VEuPathDB" id="VectorBase:ASIS003288"/>
<dbReference type="VEuPathDB" id="VectorBase:ASIC002812"/>
<feature type="compositionally biased region" description="Polar residues" evidence="1">
    <location>
        <begin position="293"/>
        <end position="309"/>
    </location>
</feature>
<reference evidence="2 4" key="1">
    <citation type="journal article" date="2014" name="BMC Genomics">
        <title>Genome sequence of Anopheles sinensis provides insight into genetics basis of mosquito competence for malaria parasites.</title>
        <authorList>
            <person name="Zhou D."/>
            <person name="Zhang D."/>
            <person name="Ding G."/>
            <person name="Shi L."/>
            <person name="Hou Q."/>
            <person name="Ye Y."/>
            <person name="Xu Y."/>
            <person name="Zhou H."/>
            <person name="Xiong C."/>
            <person name="Li S."/>
            <person name="Yu J."/>
            <person name="Hong S."/>
            <person name="Yu X."/>
            <person name="Zou P."/>
            <person name="Chen C."/>
            <person name="Chang X."/>
            <person name="Wang W."/>
            <person name="Lv Y."/>
            <person name="Sun Y."/>
            <person name="Ma L."/>
            <person name="Shen B."/>
            <person name="Zhu C."/>
        </authorList>
    </citation>
    <scope>NUCLEOTIDE SEQUENCE [LARGE SCALE GENOMIC DNA]</scope>
</reference>
<sequence>MRKKFVQTLAARQLEYGSHIRAQDDMDCDKQTEHQQQQPDGSSEEIIEILDDDQEVELMMERHRKYHPRKYVNLQHPPSKIYYDKIDKIVSPLGDKEDQEDEDERNQLVIEESHPRELNNNSVSSSSLASSVSGGHDDRTLSPGSAIPRNEEEALLLQEYHYRQLYGYGSHLALHTVAPGGRPSSRDLQQPHQKRLKRASQRPSSDLPGSLMGPPTYPHPTHPAVYERTNPYGHRSVPYDRNPVHSHVPYYRRKEERRMSVHSAPRASQVETNGVFVVPGSRKEERSKRETKSNSAFSPPRDTPQSTSHNSHHTSAGPPSLAAPPVTETSAIVTPHTPPYYQQPQAYHRSSSTGRSKSTETNSYLALEDWYRSGGVPPPHMLTTADLQSLYYYHYYFNKMAASSVYHHPYRDHTLPSTATTVGLTQSAIGAMSTVPPMAGTAMVESTYPPPQYGFAKGPSDQPSLYGTQQPYDYAPYHTVLAKSGFIPTPSGQSQSAIASTVPASSVSSSPPAEIIRPSVINHTQISTTVPQNVPRTVPINLVHRPTPSQGVTVATEQTNAYPSNGATSRGEQEPPQPRILPARPLPTRPRAAIVEQQEGSKRHAGDSDRASGATTTQVAVSTAATVANNASQIVPSVGSSSVPPKPKAPPKVEESSAKKTAEANPPVAPSAVSRSEASPPPAPASAPVPPPPTQSRPRGRPPGTKNKESAKAVAARASVPGPEPKVIVPPAPVVVRDVPELSPAAISARVECMKQEIDIFLNRRRTEVITTMRLYSTGRLEYAGLLHEMKRHTIVYRDFLMVAYELMKRARLHGFVRDPPIELDYCWKSPPQEFADYFAQNEQCSMGFVKENFDFLALIVDNLLKQYIDPLKYFLLTYVLGLRPK</sequence>
<keyword evidence="4" id="KW-1185">Reference proteome</keyword>
<dbReference type="EnsemblMetazoa" id="ASIC002812-RA">
    <property type="protein sequence ID" value="ASIC002812-PA"/>
    <property type="gene ID" value="ASIC002812"/>
</dbReference>
<accession>A0A084VD21</accession>
<feature type="region of interest" description="Disordered" evidence="1">
    <location>
        <begin position="561"/>
        <end position="617"/>
    </location>
</feature>
<gene>
    <name evidence="2" type="ORF">ZHAS_00002812</name>
</gene>
<feature type="compositionally biased region" description="Basic and acidic residues" evidence="1">
    <location>
        <begin position="21"/>
        <end position="33"/>
    </location>
</feature>
<feature type="compositionally biased region" description="Polar residues" evidence="1">
    <location>
        <begin position="348"/>
        <end position="360"/>
    </location>
</feature>
<feature type="compositionally biased region" description="Basic and acidic residues" evidence="1">
    <location>
        <begin position="281"/>
        <end position="292"/>
    </location>
</feature>
<dbReference type="STRING" id="74873.A0A084VD21"/>
<dbReference type="EMBL" id="ATLV01011134">
    <property type="status" value="NOT_ANNOTATED_CDS"/>
    <property type="molecule type" value="Genomic_DNA"/>
</dbReference>
<feature type="compositionally biased region" description="Low complexity" evidence="1">
    <location>
        <begin position="118"/>
        <end position="133"/>
    </location>
</feature>
<dbReference type="OrthoDB" id="7762733at2759"/>
<feature type="region of interest" description="Disordered" evidence="1">
    <location>
        <begin position="255"/>
        <end position="360"/>
    </location>
</feature>
<proteinExistence type="predicted"/>
<dbReference type="OMA" id="HPRKYVN"/>
<organism evidence="2">
    <name type="scientific">Anopheles sinensis</name>
    <name type="common">Mosquito</name>
    <dbReference type="NCBI Taxonomy" id="74873"/>
    <lineage>
        <taxon>Eukaryota</taxon>
        <taxon>Metazoa</taxon>
        <taxon>Ecdysozoa</taxon>
        <taxon>Arthropoda</taxon>
        <taxon>Hexapoda</taxon>
        <taxon>Insecta</taxon>
        <taxon>Pterygota</taxon>
        <taxon>Neoptera</taxon>
        <taxon>Endopterygota</taxon>
        <taxon>Diptera</taxon>
        <taxon>Nematocera</taxon>
        <taxon>Culicoidea</taxon>
        <taxon>Culicidae</taxon>
        <taxon>Anophelinae</taxon>
        <taxon>Anopheles</taxon>
    </lineage>
</organism>
<dbReference type="EMBL" id="ATLV01011133">
    <property type="status" value="NOT_ANNOTATED_CDS"/>
    <property type="molecule type" value="Genomic_DNA"/>
</dbReference>
<feature type="compositionally biased region" description="Basic and acidic residues" evidence="1">
    <location>
        <begin position="651"/>
        <end position="662"/>
    </location>
</feature>
<protein>
    <submittedName>
        <fullName evidence="2 3">Uncharacterized protein</fullName>
    </submittedName>
</protein>
<evidence type="ECO:0000313" key="3">
    <source>
        <dbReference type="EnsemblMetazoa" id="ASIC002812-PA"/>
    </source>
</evidence>
<feature type="region of interest" description="Disordered" evidence="1">
    <location>
        <begin position="177"/>
        <end position="224"/>
    </location>
</feature>
<feature type="region of interest" description="Disordered" evidence="1">
    <location>
        <begin position="20"/>
        <end position="45"/>
    </location>
</feature>
<dbReference type="Proteomes" id="UP000030765">
    <property type="component" value="Unassembled WGS sequence"/>
</dbReference>
<evidence type="ECO:0000313" key="4">
    <source>
        <dbReference type="Proteomes" id="UP000030765"/>
    </source>
</evidence>
<name>A0A084VD21_ANOSI</name>
<feature type="region of interest" description="Disordered" evidence="1">
    <location>
        <begin position="635"/>
        <end position="723"/>
    </location>
</feature>
<feature type="region of interest" description="Disordered" evidence="1">
    <location>
        <begin position="110"/>
        <end position="147"/>
    </location>
</feature>
<reference evidence="3" key="2">
    <citation type="submission" date="2020-05" db="UniProtKB">
        <authorList>
            <consortium name="EnsemblMetazoa"/>
        </authorList>
    </citation>
    <scope>IDENTIFICATION</scope>
</reference>
<evidence type="ECO:0000256" key="1">
    <source>
        <dbReference type="SAM" id="MobiDB-lite"/>
    </source>
</evidence>
<feature type="compositionally biased region" description="Pro residues" evidence="1">
    <location>
        <begin position="575"/>
        <end position="588"/>
    </location>
</feature>
<feature type="compositionally biased region" description="Polar residues" evidence="1">
    <location>
        <begin position="561"/>
        <end position="570"/>
    </location>
</feature>
<feature type="compositionally biased region" description="Basic and acidic residues" evidence="1">
    <location>
        <begin position="599"/>
        <end position="610"/>
    </location>
</feature>
<evidence type="ECO:0000313" key="2">
    <source>
        <dbReference type="EMBL" id="KFB35865.1"/>
    </source>
</evidence>
<feature type="compositionally biased region" description="Pro residues" evidence="1">
    <location>
        <begin position="679"/>
        <end position="695"/>
    </location>
</feature>
<dbReference type="AlphaFoldDB" id="A0A084VD21"/>